<dbReference type="InterPro" id="IPR020904">
    <property type="entry name" value="Sc_DH/Rdtase_CS"/>
</dbReference>
<comment type="similarity">
    <text evidence="1 3">Belongs to the short-chain dehydrogenases/reductases (SDR) family.</text>
</comment>
<keyword evidence="2" id="KW-0560">Oxidoreductase</keyword>
<dbReference type="PANTHER" id="PTHR44196:SF1">
    <property type="entry name" value="DEHYDROGENASE_REDUCTASE SDR FAMILY MEMBER 7B"/>
    <property type="match status" value="1"/>
</dbReference>
<evidence type="ECO:0000256" key="2">
    <source>
        <dbReference type="ARBA" id="ARBA00023002"/>
    </source>
</evidence>
<dbReference type="EMBL" id="AP017423">
    <property type="protein sequence ID" value="BCX67897.1"/>
    <property type="molecule type" value="Genomic_DNA"/>
</dbReference>
<gene>
    <name evidence="5" type="ORF">LAB08_R25340</name>
</gene>
<dbReference type="PANTHER" id="PTHR44196">
    <property type="entry name" value="DEHYDROGENASE/REDUCTASE SDR FAMILY MEMBER 7B"/>
    <property type="match status" value="1"/>
</dbReference>
<feature type="domain" description="Ketoreductase" evidence="4">
    <location>
        <begin position="9"/>
        <end position="190"/>
    </location>
</feature>
<dbReference type="SUPFAM" id="SSF51735">
    <property type="entry name" value="NAD(P)-binding Rossmann-fold domains"/>
    <property type="match status" value="1"/>
</dbReference>
<dbReference type="InterPro" id="IPR002347">
    <property type="entry name" value="SDR_fam"/>
</dbReference>
<organism evidence="5 6">
    <name type="scientific">Pseudomonas izuensis</name>
    <dbReference type="NCBI Taxonomy" id="2684212"/>
    <lineage>
        <taxon>Bacteria</taxon>
        <taxon>Pseudomonadati</taxon>
        <taxon>Pseudomonadota</taxon>
        <taxon>Gammaproteobacteria</taxon>
        <taxon>Pseudomonadales</taxon>
        <taxon>Pseudomonadaceae</taxon>
        <taxon>Pseudomonas</taxon>
    </lineage>
</organism>
<dbReference type="RefSeq" id="WP_096511877.1">
    <property type="nucleotide sequence ID" value="NZ_AP017423.2"/>
</dbReference>
<dbReference type="Gene3D" id="3.40.50.720">
    <property type="entry name" value="NAD(P)-binding Rossmann-like Domain"/>
    <property type="match status" value="1"/>
</dbReference>
<dbReference type="PRINTS" id="PR00080">
    <property type="entry name" value="SDRFAMILY"/>
</dbReference>
<evidence type="ECO:0000256" key="1">
    <source>
        <dbReference type="ARBA" id="ARBA00006484"/>
    </source>
</evidence>
<proteinExistence type="inferred from homology"/>
<dbReference type="InterPro" id="IPR057326">
    <property type="entry name" value="KR_dom"/>
</dbReference>
<accession>A0ABM7RTR0</accession>
<name>A0ABM7RTR0_9PSED</name>
<dbReference type="Pfam" id="PF00106">
    <property type="entry name" value="adh_short"/>
    <property type="match status" value="1"/>
</dbReference>
<keyword evidence="6" id="KW-1185">Reference proteome</keyword>
<reference evidence="5 6" key="1">
    <citation type="submission" date="2016-04" db="EMBL/GenBank/DDBJ databases">
        <title>Complete genome sequence of Pseudomonas sp. LAB-08 isolated from TCE contaminated aquifer soil.</title>
        <authorList>
            <person name="Dohra H."/>
            <person name="Suzuki K."/>
            <person name="Fatma A."/>
            <person name="Inuzuka Y."/>
            <person name="Honjo M."/>
            <person name="Tashiro Y."/>
            <person name="Futamata H."/>
        </authorList>
    </citation>
    <scope>NUCLEOTIDE SEQUENCE [LARGE SCALE GENOMIC DNA]</scope>
    <source>
        <strain evidence="5 6">LAB-08</strain>
    </source>
</reference>
<evidence type="ECO:0000313" key="5">
    <source>
        <dbReference type="EMBL" id="BCX67897.1"/>
    </source>
</evidence>
<evidence type="ECO:0000313" key="6">
    <source>
        <dbReference type="Proteomes" id="UP000218595"/>
    </source>
</evidence>
<protein>
    <submittedName>
        <fullName evidence="5">SDR family oxidoreductase</fullName>
    </submittedName>
</protein>
<dbReference type="InterPro" id="IPR036291">
    <property type="entry name" value="NAD(P)-bd_dom_sf"/>
</dbReference>
<dbReference type="PRINTS" id="PR00081">
    <property type="entry name" value="GDHRDH"/>
</dbReference>
<evidence type="ECO:0000256" key="3">
    <source>
        <dbReference type="RuleBase" id="RU000363"/>
    </source>
</evidence>
<dbReference type="PROSITE" id="PS00061">
    <property type="entry name" value="ADH_SHORT"/>
    <property type="match status" value="1"/>
</dbReference>
<dbReference type="SMART" id="SM00822">
    <property type="entry name" value="PKS_KR"/>
    <property type="match status" value="1"/>
</dbReference>
<dbReference type="Proteomes" id="UP000218595">
    <property type="component" value="Chromosome"/>
</dbReference>
<sequence length="251" mass="26446">MGSLILEGKVAVVTGGGVGLGRQVAEKLIGHGARVAIVGRTQKTLDRAVSELGANLLPVVADVSDPQEVRRAFKEIDAAFGGVDILVNNAAMYRAYRIEEATDDELQGTFAANVLGPAYCIREVIPRMRERGAGDIVNVSSESVRSPFPWLCGYAASKSALEGLSQGLRNELRADNIRVCVFRTGFMTGENANLNSWPEGRLEQFIAAASVSGHLGNAGAGVSPATAASALVSALTLPREANIDVLELRSI</sequence>
<evidence type="ECO:0000259" key="4">
    <source>
        <dbReference type="SMART" id="SM00822"/>
    </source>
</evidence>